<dbReference type="PANTHER" id="PTHR47099">
    <property type="entry name" value="METHYLCOBAMIDE:COM METHYLTRANSFERASE MTBA"/>
    <property type="match status" value="1"/>
</dbReference>
<dbReference type="STRING" id="693661.Arcve_0955"/>
<feature type="domain" description="Uroporphyrinogen decarboxylase (URO-D)" evidence="1">
    <location>
        <begin position="50"/>
        <end position="279"/>
    </location>
</feature>
<accession>F2KSS1</accession>
<dbReference type="Pfam" id="PF01208">
    <property type="entry name" value="URO-D"/>
    <property type="match status" value="1"/>
</dbReference>
<evidence type="ECO:0000313" key="3">
    <source>
        <dbReference type="Proteomes" id="UP000008136"/>
    </source>
</evidence>
<dbReference type="InterPro" id="IPR038071">
    <property type="entry name" value="UROD/MetE-like_sf"/>
</dbReference>
<dbReference type="GO" id="GO:0004853">
    <property type="term" value="F:uroporphyrinogen decarboxylase activity"/>
    <property type="evidence" value="ECO:0007669"/>
    <property type="project" value="InterPro"/>
</dbReference>
<keyword evidence="3" id="KW-1185">Reference proteome</keyword>
<dbReference type="SUPFAM" id="SSF51726">
    <property type="entry name" value="UROD/MetE-like"/>
    <property type="match status" value="1"/>
</dbReference>
<evidence type="ECO:0000259" key="1">
    <source>
        <dbReference type="Pfam" id="PF01208"/>
    </source>
</evidence>
<dbReference type="Gene3D" id="3.20.20.210">
    <property type="match status" value="1"/>
</dbReference>
<dbReference type="AlphaFoldDB" id="F2KSS1"/>
<dbReference type="eggNOG" id="arCOG03323">
    <property type="taxonomic scope" value="Archaea"/>
</dbReference>
<dbReference type="KEGG" id="ave:Arcve_0955"/>
<dbReference type="InterPro" id="IPR000257">
    <property type="entry name" value="Uroporphyrinogen_deCOase"/>
</dbReference>
<gene>
    <name evidence="2" type="ordered locus">Arcve_0955</name>
</gene>
<dbReference type="Proteomes" id="UP000008136">
    <property type="component" value="Chromosome"/>
</dbReference>
<evidence type="ECO:0000313" key="2">
    <source>
        <dbReference type="EMBL" id="AEA46966.1"/>
    </source>
</evidence>
<sequence length="287" mass="32108">MEVYIFAPYHGAKALGIGRRMYFSSAHSIFMGQKLLQRMLGHDCLYAAVPGVEVEFFLSKYTREPQPLVMSEEDIDALEVGEEGKFASAMLRAISMLSEEDFVVGACLSPLKLASMLSTLKGEAKLRLAERLLPFCSEWIKRQFEEGADMVILFDESNEEDRTPKSIERVEKLAWKDVCYAGGRIAEIAELIEKAGFSAAIVSSKESILEVRKRCSLTLLGNISAERMKNWNEEKAEEEAKRCVEEGLTAGNFVFSPDGEVPYHTGFATLRAAVRAAREAEERLNKD</sequence>
<dbReference type="GO" id="GO:0006779">
    <property type="term" value="P:porphyrin-containing compound biosynthetic process"/>
    <property type="evidence" value="ECO:0007669"/>
    <property type="project" value="InterPro"/>
</dbReference>
<protein>
    <recommendedName>
        <fullName evidence="1">Uroporphyrinogen decarboxylase (URO-D) domain-containing protein</fullName>
    </recommendedName>
</protein>
<reference evidence="2 3" key="1">
    <citation type="submission" date="2011-03" db="EMBL/GenBank/DDBJ databases">
        <title>The complete genome of Archaeoglobus veneficus SNP6.</title>
        <authorList>
            <consortium name="US DOE Joint Genome Institute (JGI-PGF)"/>
            <person name="Lucas S."/>
            <person name="Copeland A."/>
            <person name="Lapidus A."/>
            <person name="Bruce D."/>
            <person name="Goodwin L."/>
            <person name="Pitluck S."/>
            <person name="Kyrpides N."/>
            <person name="Mavromatis K."/>
            <person name="Pagani I."/>
            <person name="Ivanova N."/>
            <person name="Mikhailova N."/>
            <person name="Lu M."/>
            <person name="Detter J.C."/>
            <person name="Tapia R."/>
            <person name="Han C."/>
            <person name="Land M."/>
            <person name="Hauser L."/>
            <person name="Markowitz V."/>
            <person name="Cheng J.-F."/>
            <person name="Hugenholtz P."/>
            <person name="Woyke T."/>
            <person name="Wu D."/>
            <person name="Spring S."/>
            <person name="Brambilla E."/>
            <person name="Klenk H.-P."/>
            <person name="Eisen J.A."/>
        </authorList>
    </citation>
    <scope>NUCLEOTIDE SEQUENCE [LARGE SCALE GENOMIC DNA]</scope>
    <source>
        <strain>SNP6</strain>
    </source>
</reference>
<organism evidence="2 3">
    <name type="scientific">Archaeoglobus veneficus (strain DSM 11195 / SNP6)</name>
    <dbReference type="NCBI Taxonomy" id="693661"/>
    <lineage>
        <taxon>Archaea</taxon>
        <taxon>Methanobacteriati</taxon>
        <taxon>Methanobacteriota</taxon>
        <taxon>Archaeoglobi</taxon>
        <taxon>Archaeoglobales</taxon>
        <taxon>Archaeoglobaceae</taxon>
        <taxon>Archaeoglobus</taxon>
    </lineage>
</organism>
<dbReference type="EMBL" id="CP002588">
    <property type="protein sequence ID" value="AEA46966.1"/>
    <property type="molecule type" value="Genomic_DNA"/>
</dbReference>
<dbReference type="InterPro" id="IPR052024">
    <property type="entry name" value="Methanogen_methyltrans"/>
</dbReference>
<dbReference type="RefSeq" id="WP_013683630.1">
    <property type="nucleotide sequence ID" value="NC_015320.1"/>
</dbReference>
<dbReference type="PANTHER" id="PTHR47099:SF1">
    <property type="entry name" value="METHYLCOBAMIDE:COM METHYLTRANSFERASE MTBA"/>
    <property type="match status" value="1"/>
</dbReference>
<proteinExistence type="predicted"/>
<name>F2KSS1_ARCVS</name>
<dbReference type="HOGENOM" id="CLU_968380_0_0_2"/>
<dbReference type="GeneID" id="10394065"/>